<dbReference type="NCBIfam" id="NF006720">
    <property type="entry name" value="PRK09258.1"/>
    <property type="match status" value="1"/>
</dbReference>
<evidence type="ECO:0000256" key="1">
    <source>
        <dbReference type="ARBA" id="ARBA00022679"/>
    </source>
</evidence>
<dbReference type="Pfam" id="PF08541">
    <property type="entry name" value="ACP_syn_III_C"/>
    <property type="match status" value="1"/>
</dbReference>
<dbReference type="InterPro" id="IPR020616">
    <property type="entry name" value="Thiolase_N"/>
</dbReference>
<protein>
    <submittedName>
        <fullName evidence="5">3-oxoacyl-[acyl-carrier-protein] synthase-3</fullName>
        <ecNumber evidence="5">2.3.1.180</ecNumber>
    </submittedName>
</protein>
<keyword evidence="1 5" id="KW-0808">Transferase</keyword>
<evidence type="ECO:0000259" key="3">
    <source>
        <dbReference type="Pfam" id="PF00108"/>
    </source>
</evidence>
<organism evidence="5 6">
    <name type="scientific">Spelaeicoccus albus</name>
    <dbReference type="NCBI Taxonomy" id="1280376"/>
    <lineage>
        <taxon>Bacteria</taxon>
        <taxon>Bacillati</taxon>
        <taxon>Actinomycetota</taxon>
        <taxon>Actinomycetes</taxon>
        <taxon>Micrococcales</taxon>
        <taxon>Brevibacteriaceae</taxon>
        <taxon>Spelaeicoccus</taxon>
    </lineage>
</organism>
<comment type="caution">
    <text evidence="5">The sequence shown here is derived from an EMBL/GenBank/DDBJ whole genome shotgun (WGS) entry which is preliminary data.</text>
</comment>
<evidence type="ECO:0000256" key="2">
    <source>
        <dbReference type="ARBA" id="ARBA00023315"/>
    </source>
</evidence>
<gene>
    <name evidence="5" type="ORF">BJY26_003165</name>
</gene>
<dbReference type="SUPFAM" id="SSF53901">
    <property type="entry name" value="Thiolase-like"/>
    <property type="match status" value="1"/>
</dbReference>
<dbReference type="GO" id="GO:0044550">
    <property type="term" value="P:secondary metabolite biosynthetic process"/>
    <property type="evidence" value="ECO:0007669"/>
    <property type="project" value="TreeGrafter"/>
</dbReference>
<dbReference type="InterPro" id="IPR016039">
    <property type="entry name" value="Thiolase-like"/>
</dbReference>
<dbReference type="Gene3D" id="3.40.47.10">
    <property type="match status" value="2"/>
</dbReference>
<dbReference type="AlphaFoldDB" id="A0A7Z0D4S9"/>
<keyword evidence="2 5" id="KW-0012">Acyltransferase</keyword>
<accession>A0A7Z0D4S9</accession>
<evidence type="ECO:0000313" key="5">
    <source>
        <dbReference type="EMBL" id="NYI68859.1"/>
    </source>
</evidence>
<keyword evidence="6" id="KW-1185">Reference proteome</keyword>
<dbReference type="EMBL" id="JACBZP010000001">
    <property type="protein sequence ID" value="NYI68859.1"/>
    <property type="molecule type" value="Genomic_DNA"/>
</dbReference>
<dbReference type="Pfam" id="PF00108">
    <property type="entry name" value="Thiolase_N"/>
    <property type="match status" value="1"/>
</dbReference>
<feature type="domain" description="Thiolase N-terminal" evidence="3">
    <location>
        <begin position="57"/>
        <end position="146"/>
    </location>
</feature>
<evidence type="ECO:0000259" key="4">
    <source>
        <dbReference type="Pfam" id="PF08541"/>
    </source>
</evidence>
<sequence length="327" mass="34955">MLSITGMEAPRVIQSQHIQEQLEPVLNRLHLPATLLERVAGVHERRWWDHTMAFDDAAVHVGAKAIAEAGIEPSEVGMLINSSVTRKHLEPSVAVKVHHGLGLPSSAMNFDIANACLGFVNAITLAATMIDAGQIRYAVVVDGEDSEDAQRATIDRLLRPGVTRADFNNEFATLTLGSGAAAAVLGPTSEHPGAHSVKGGITRAASQHYDVCVGDVSGMRTDTKLLLEGGMELVVDAWNEAKDEWNWSDMDRYVMHQVSNVHTSAILNAVSIDRAKVPLTYPHFGNVGPASLPLTLAGEADSLGSGDRVLCMGVGSGLNTAMTEIEW</sequence>
<dbReference type="EC" id="2.3.1.180" evidence="5"/>
<dbReference type="PANTHER" id="PTHR34069">
    <property type="entry name" value="3-OXOACYL-[ACYL-CARRIER-PROTEIN] SYNTHASE 3"/>
    <property type="match status" value="1"/>
</dbReference>
<dbReference type="GO" id="GO:0033818">
    <property type="term" value="F:beta-ketoacyl-acyl-carrier-protein synthase III activity"/>
    <property type="evidence" value="ECO:0007669"/>
    <property type="project" value="UniProtKB-EC"/>
</dbReference>
<proteinExistence type="predicted"/>
<dbReference type="Proteomes" id="UP000539111">
    <property type="component" value="Unassembled WGS sequence"/>
</dbReference>
<reference evidence="5 6" key="1">
    <citation type="submission" date="2020-07" db="EMBL/GenBank/DDBJ databases">
        <title>Sequencing the genomes of 1000 actinobacteria strains.</title>
        <authorList>
            <person name="Klenk H.-P."/>
        </authorList>
    </citation>
    <scope>NUCLEOTIDE SEQUENCE [LARGE SCALE GENOMIC DNA]</scope>
    <source>
        <strain evidence="5 6">DSM 26341</strain>
    </source>
</reference>
<dbReference type="InterPro" id="IPR013747">
    <property type="entry name" value="ACP_syn_III_C"/>
</dbReference>
<name>A0A7Z0D4S9_9MICO</name>
<evidence type="ECO:0000313" key="6">
    <source>
        <dbReference type="Proteomes" id="UP000539111"/>
    </source>
</evidence>
<feature type="domain" description="Beta-ketoacyl-[acyl-carrier-protein] synthase III C-terminal" evidence="4">
    <location>
        <begin position="242"/>
        <end position="327"/>
    </location>
</feature>
<dbReference type="PANTHER" id="PTHR34069:SF3">
    <property type="entry name" value="ACYL-COA:ACYL-COA ALKYLTRANSFERASE"/>
    <property type="match status" value="1"/>
</dbReference>